<feature type="signal peptide" evidence="2">
    <location>
        <begin position="1"/>
        <end position="30"/>
    </location>
</feature>
<evidence type="ECO:0000259" key="4">
    <source>
        <dbReference type="Pfam" id="PF17802"/>
    </source>
</evidence>
<sequence precursor="true">MNKLKHIMAALLLVLPLAFTGLTSVPSAKAASRQDTTYIRLHKLAFSADKPLPELPAGEALSDEKLQGGTPLKGVEFTVYDITRSYNLLSGDSATRQSKIQKNAVKAAASGYQFGDPKITNVSGTADFALPVKSEHEAGKNAVYLIRETRSMTEEFNGNQSVVKTADPIVLVMPLNQTSTKDDPLHIYPKNQTKKTLTKDLNKLDSLSKITDAKDSAVTDAVLGYGDLVSYTVSVVVPTDIKSLSRFDITDTPDAGLNINTATIKVVDEQKTPVFGLQSPTLNHDGSFTLHFDPESLAKYAGKTLLITYDATVNQKLVPGNTINNAISLNNQPKVHGTTPITTGGAKFEKTDADTGDGLKGAEFLVTDKDGKQYLTDSGKGYEWKALPAGFDNENYDPEALAKNAVILTSGDNGQFEITGLSFGDYSLTEVKAPNGYKLLTEPQNFRVDKDSYQESNVLKITNTVANNGLPHTGGMGIYIVILVGAAIIGAGIFFLKRSKRHEEI</sequence>
<dbReference type="InterPro" id="IPR048052">
    <property type="entry name" value="FM1-like"/>
</dbReference>
<name>A0A1Z5I8Z4_9LACO</name>
<dbReference type="Gene3D" id="2.60.40.10">
    <property type="entry name" value="Immunoglobulins"/>
    <property type="match status" value="2"/>
</dbReference>
<dbReference type="Pfam" id="PF17802">
    <property type="entry name" value="SpaA"/>
    <property type="match status" value="1"/>
</dbReference>
<dbReference type="Pfam" id="PF16555">
    <property type="entry name" value="GramPos_pilinD1"/>
    <property type="match status" value="1"/>
</dbReference>
<dbReference type="EMBL" id="BCMF01000001">
    <property type="protein sequence ID" value="GAW98229.1"/>
    <property type="molecule type" value="Genomic_DNA"/>
</dbReference>
<keyword evidence="1" id="KW-1133">Transmembrane helix</keyword>
<evidence type="ECO:0000256" key="1">
    <source>
        <dbReference type="SAM" id="Phobius"/>
    </source>
</evidence>
<dbReference type="Gene3D" id="2.60.40.740">
    <property type="match status" value="1"/>
</dbReference>
<feature type="domain" description="Gram-positive pilin subunit D1 N-terminal" evidence="3">
    <location>
        <begin position="35"/>
        <end position="192"/>
    </location>
</feature>
<dbReference type="InterPro" id="IPR026466">
    <property type="entry name" value="Fim_isopep_form_D2_dom"/>
</dbReference>
<accession>A0A1Z5I8Z4</accession>
<gene>
    <name evidence="5" type="ORF">IWT30_00173</name>
</gene>
<proteinExistence type="predicted"/>
<evidence type="ECO:0000256" key="2">
    <source>
        <dbReference type="SAM" id="SignalP"/>
    </source>
</evidence>
<dbReference type="NCBIfam" id="TIGR04226">
    <property type="entry name" value="RrgB_K2N_iso_D2"/>
    <property type="match status" value="1"/>
</dbReference>
<dbReference type="NCBIfam" id="TIGR01167">
    <property type="entry name" value="LPXTG_anchor"/>
    <property type="match status" value="1"/>
</dbReference>
<dbReference type="InterPro" id="IPR041033">
    <property type="entry name" value="SpaA_PFL_dom_1"/>
</dbReference>
<keyword evidence="6" id="KW-1185">Reference proteome</keyword>
<protein>
    <submittedName>
        <fullName evidence="5">Uncharacterized protein</fullName>
    </submittedName>
</protein>
<evidence type="ECO:0000259" key="3">
    <source>
        <dbReference type="Pfam" id="PF16555"/>
    </source>
</evidence>
<dbReference type="InterPro" id="IPR013783">
    <property type="entry name" value="Ig-like_fold"/>
</dbReference>
<dbReference type="InterPro" id="IPR032364">
    <property type="entry name" value="GramPos_pilinD1_N"/>
</dbReference>
<comment type="caution">
    <text evidence="5">The sequence shown here is derived from an EMBL/GenBank/DDBJ whole genome shotgun (WGS) entry which is preliminary data.</text>
</comment>
<feature type="chain" id="PRO_5013369101" evidence="2">
    <location>
        <begin position="31"/>
        <end position="505"/>
    </location>
</feature>
<keyword evidence="1" id="KW-0472">Membrane</keyword>
<evidence type="ECO:0000313" key="5">
    <source>
        <dbReference type="EMBL" id="GAW98229.1"/>
    </source>
</evidence>
<feature type="transmembrane region" description="Helical" evidence="1">
    <location>
        <begin position="476"/>
        <end position="496"/>
    </location>
</feature>
<evidence type="ECO:0000313" key="6">
    <source>
        <dbReference type="Proteomes" id="UP000198374"/>
    </source>
</evidence>
<keyword evidence="2" id="KW-0732">Signal</keyword>
<feature type="domain" description="SpaA-like prealbumin fold" evidence="4">
    <location>
        <begin position="346"/>
        <end position="454"/>
    </location>
</feature>
<dbReference type="AlphaFoldDB" id="A0A1Z5I8Z4"/>
<dbReference type="Proteomes" id="UP000198374">
    <property type="component" value="Unassembled WGS sequence"/>
</dbReference>
<dbReference type="RefSeq" id="WP_089108064.1">
    <property type="nucleotide sequence ID" value="NZ_BCMF01000001.1"/>
</dbReference>
<reference evidence="5 6" key="1">
    <citation type="submission" date="2015-11" db="EMBL/GenBank/DDBJ databases">
        <title>Draft genome sequences of new species of the genus Lactobacillus isolated from orchardgrass silage.</title>
        <authorList>
            <person name="Tohno M."/>
            <person name="Tanizawa Y."/>
            <person name="Arita M."/>
        </authorList>
    </citation>
    <scope>NUCLEOTIDE SEQUENCE [LARGE SCALE GENOMIC DNA]</scope>
    <source>
        <strain evidence="5 6">IWT30</strain>
    </source>
</reference>
<dbReference type="SUPFAM" id="SSF49478">
    <property type="entry name" value="Cna protein B-type domain"/>
    <property type="match status" value="1"/>
</dbReference>
<dbReference type="OrthoDB" id="3263741at2"/>
<organism evidence="5 6">
    <name type="scientific">Secundilactobacillus mixtipabuli</name>
    <dbReference type="NCBI Taxonomy" id="1435342"/>
    <lineage>
        <taxon>Bacteria</taxon>
        <taxon>Bacillati</taxon>
        <taxon>Bacillota</taxon>
        <taxon>Bacilli</taxon>
        <taxon>Lactobacillales</taxon>
        <taxon>Lactobacillaceae</taxon>
        <taxon>Secundilactobacillus</taxon>
    </lineage>
</organism>
<keyword evidence="1" id="KW-0812">Transmembrane</keyword>
<dbReference type="NCBIfam" id="NF033902">
    <property type="entry name" value="iso_D2_wall_anc"/>
    <property type="match status" value="1"/>
</dbReference>